<evidence type="ECO:0000256" key="5">
    <source>
        <dbReference type="ARBA" id="ARBA00022705"/>
    </source>
</evidence>
<dbReference type="PANTHER" id="PTHR30313:SF2">
    <property type="entry name" value="DNA PRIMASE"/>
    <property type="match status" value="1"/>
</dbReference>
<evidence type="ECO:0000256" key="9">
    <source>
        <dbReference type="ARBA" id="ARBA00022842"/>
    </source>
</evidence>
<keyword evidence="17" id="KW-1185">Reference proteome</keyword>
<evidence type="ECO:0000256" key="6">
    <source>
        <dbReference type="ARBA" id="ARBA00022723"/>
    </source>
</evidence>
<accession>A0A4V3A2F3</accession>
<dbReference type="GO" id="GO:0003899">
    <property type="term" value="F:DNA-directed RNA polymerase activity"/>
    <property type="evidence" value="ECO:0007669"/>
    <property type="project" value="UniProtKB-UniRule"/>
</dbReference>
<dbReference type="GO" id="GO:0008270">
    <property type="term" value="F:zinc ion binding"/>
    <property type="evidence" value="ECO:0007669"/>
    <property type="project" value="UniProtKB-UniRule"/>
</dbReference>
<evidence type="ECO:0000256" key="12">
    <source>
        <dbReference type="HAMAP-Rule" id="MF_00974"/>
    </source>
</evidence>
<dbReference type="NCBIfam" id="TIGR01391">
    <property type="entry name" value="dnaG"/>
    <property type="match status" value="1"/>
</dbReference>
<comment type="catalytic activity">
    <reaction evidence="12">
        <text>ssDNA + n NTP = ssDNA/pppN(pN)n-1 hybrid + (n-1) diphosphate.</text>
        <dbReference type="EC" id="2.7.7.101"/>
    </reaction>
</comment>
<keyword evidence="6 12" id="KW-0479">Metal-binding</keyword>
<name>A0A4V3A2F3_9LACO</name>
<dbReference type="CDD" id="cd03364">
    <property type="entry name" value="TOPRIM_DnaG_primases"/>
    <property type="match status" value="1"/>
</dbReference>
<dbReference type="Pfam" id="PF08275">
    <property type="entry name" value="DNAG_N"/>
    <property type="match status" value="1"/>
</dbReference>
<keyword evidence="1 12" id="KW-0240">DNA-directed RNA polymerase</keyword>
<dbReference type="InterPro" id="IPR016136">
    <property type="entry name" value="DNA_helicase_N/primase_C"/>
</dbReference>
<keyword evidence="11 12" id="KW-0804">Transcription</keyword>
<evidence type="ECO:0000313" key="16">
    <source>
        <dbReference type="EMBL" id="TDG68248.1"/>
    </source>
</evidence>
<comment type="similarity">
    <text evidence="12 13">Belongs to the DnaG primase family.</text>
</comment>
<evidence type="ECO:0000256" key="10">
    <source>
        <dbReference type="ARBA" id="ARBA00023125"/>
    </source>
</evidence>
<dbReference type="InterPro" id="IPR006295">
    <property type="entry name" value="DNA_primase_DnaG"/>
</dbReference>
<comment type="domain">
    <text evidence="12">Contains an N-terminal zinc-binding domain, a central core domain that contains the primase activity, and a C-terminal DnaB-binding domain.</text>
</comment>
<dbReference type="GO" id="GO:0005737">
    <property type="term" value="C:cytoplasm"/>
    <property type="evidence" value="ECO:0007669"/>
    <property type="project" value="TreeGrafter"/>
</dbReference>
<keyword evidence="2 12" id="KW-0639">Primosome</keyword>
<dbReference type="HAMAP" id="MF_00974">
    <property type="entry name" value="DNA_primase_DnaG"/>
    <property type="match status" value="1"/>
</dbReference>
<dbReference type="InterPro" id="IPR036977">
    <property type="entry name" value="DNA_primase_Znf_CHC2"/>
</dbReference>
<dbReference type="Pfam" id="PF13155">
    <property type="entry name" value="Toprim_2"/>
    <property type="match status" value="1"/>
</dbReference>
<evidence type="ECO:0000256" key="11">
    <source>
        <dbReference type="ARBA" id="ARBA00023163"/>
    </source>
</evidence>
<keyword evidence="9" id="KW-0460">Magnesium</keyword>
<dbReference type="Gene3D" id="3.90.580.10">
    <property type="entry name" value="Zinc finger, CHC2-type domain"/>
    <property type="match status" value="1"/>
</dbReference>
<dbReference type="InterPro" id="IPR034151">
    <property type="entry name" value="TOPRIM_DnaG_bac"/>
</dbReference>
<keyword evidence="10 12" id="KW-0238">DNA-binding</keyword>
<keyword evidence="3 12" id="KW-0808">Transferase</keyword>
<dbReference type="InterPro" id="IPR030846">
    <property type="entry name" value="DnaG_bac"/>
</dbReference>
<feature type="zinc finger region" description="CHC2-type" evidence="12 14">
    <location>
        <begin position="40"/>
        <end position="64"/>
    </location>
</feature>
<evidence type="ECO:0000313" key="17">
    <source>
        <dbReference type="Proteomes" id="UP000295681"/>
    </source>
</evidence>
<organism evidence="16 17">
    <name type="scientific">Leuconostoc fallax</name>
    <dbReference type="NCBI Taxonomy" id="1251"/>
    <lineage>
        <taxon>Bacteria</taxon>
        <taxon>Bacillati</taxon>
        <taxon>Bacillota</taxon>
        <taxon>Bacilli</taxon>
        <taxon>Lactobacillales</taxon>
        <taxon>Lactobacillaceae</taxon>
        <taxon>Leuconostoc</taxon>
    </lineage>
</organism>
<evidence type="ECO:0000259" key="15">
    <source>
        <dbReference type="PROSITE" id="PS50880"/>
    </source>
</evidence>
<dbReference type="EC" id="2.7.7.101" evidence="12"/>
<evidence type="ECO:0000256" key="2">
    <source>
        <dbReference type="ARBA" id="ARBA00022515"/>
    </source>
</evidence>
<dbReference type="GO" id="GO:0006269">
    <property type="term" value="P:DNA replication, synthesis of primer"/>
    <property type="evidence" value="ECO:0007669"/>
    <property type="project" value="UniProtKB-UniRule"/>
</dbReference>
<dbReference type="GO" id="GO:1990077">
    <property type="term" value="C:primosome complex"/>
    <property type="evidence" value="ECO:0007669"/>
    <property type="project" value="UniProtKB-KW"/>
</dbReference>
<keyword evidence="7 12" id="KW-0863">Zinc-finger</keyword>
<dbReference type="EMBL" id="PUFI01000014">
    <property type="protein sequence ID" value="TDG68248.1"/>
    <property type="molecule type" value="Genomic_DNA"/>
</dbReference>
<evidence type="ECO:0000256" key="4">
    <source>
        <dbReference type="ARBA" id="ARBA00022695"/>
    </source>
</evidence>
<dbReference type="GO" id="GO:0003677">
    <property type="term" value="F:DNA binding"/>
    <property type="evidence" value="ECO:0007669"/>
    <property type="project" value="UniProtKB-KW"/>
</dbReference>
<comment type="function">
    <text evidence="12 13">RNA polymerase that catalyzes the synthesis of short RNA molecules used as primers for DNA polymerase during DNA replication.</text>
</comment>
<evidence type="ECO:0000256" key="8">
    <source>
        <dbReference type="ARBA" id="ARBA00022833"/>
    </source>
</evidence>
<evidence type="ECO:0000256" key="13">
    <source>
        <dbReference type="PIRNR" id="PIRNR002811"/>
    </source>
</evidence>
<evidence type="ECO:0000256" key="14">
    <source>
        <dbReference type="PIRSR" id="PIRSR002811-1"/>
    </source>
</evidence>
<dbReference type="InterPro" id="IPR006171">
    <property type="entry name" value="TOPRIM_dom"/>
</dbReference>
<keyword evidence="4 12" id="KW-0548">Nucleotidyltransferase</keyword>
<reference evidence="16 17" key="1">
    <citation type="journal article" date="2019" name="Appl. Microbiol. Biotechnol.">
        <title>Uncovering carbohydrate metabolism through a genotype-phenotype association study of 56 lactic acid bacteria genomes.</title>
        <authorList>
            <person name="Buron-Moles G."/>
            <person name="Chailyan A."/>
            <person name="Dolejs I."/>
            <person name="Forster J."/>
            <person name="Miks M.H."/>
        </authorList>
    </citation>
    <scope>NUCLEOTIDE SEQUENCE [LARGE SCALE GENOMIC DNA]</scope>
    <source>
        <strain evidence="16 17">ATCC 700006</strain>
    </source>
</reference>
<comment type="caution">
    <text evidence="16">The sequence shown here is derived from an EMBL/GenBank/DDBJ whole genome shotgun (WGS) entry which is preliminary data.</text>
</comment>
<dbReference type="InterPro" id="IPR050219">
    <property type="entry name" value="DnaG_primase"/>
</dbReference>
<keyword evidence="8 12" id="KW-0862">Zinc</keyword>
<evidence type="ECO:0000256" key="7">
    <source>
        <dbReference type="ARBA" id="ARBA00022771"/>
    </source>
</evidence>
<evidence type="ECO:0000256" key="1">
    <source>
        <dbReference type="ARBA" id="ARBA00022478"/>
    </source>
</evidence>
<protein>
    <recommendedName>
        <fullName evidence="12 13">DNA primase</fullName>
        <ecNumber evidence="12">2.7.7.101</ecNumber>
    </recommendedName>
</protein>
<dbReference type="InterPro" id="IPR002694">
    <property type="entry name" value="Znf_CHC2"/>
</dbReference>
<dbReference type="SUPFAM" id="SSF56731">
    <property type="entry name" value="DNA primase core"/>
    <property type="match status" value="1"/>
</dbReference>
<comment type="subunit">
    <text evidence="12">Monomer. Interacts with DnaB.</text>
</comment>
<dbReference type="Gene3D" id="3.40.1360.10">
    <property type="match status" value="1"/>
</dbReference>
<evidence type="ECO:0000256" key="3">
    <source>
        <dbReference type="ARBA" id="ARBA00022679"/>
    </source>
</evidence>
<dbReference type="SUPFAM" id="SSF57783">
    <property type="entry name" value="Zinc beta-ribbon"/>
    <property type="match status" value="1"/>
</dbReference>
<dbReference type="InterPro" id="IPR013264">
    <property type="entry name" value="DNAG_N"/>
</dbReference>
<dbReference type="FunFam" id="3.90.580.10:FF:000001">
    <property type="entry name" value="DNA primase"/>
    <property type="match status" value="1"/>
</dbReference>
<keyword evidence="5 12" id="KW-0235">DNA replication</keyword>
<dbReference type="GO" id="GO:0000428">
    <property type="term" value="C:DNA-directed RNA polymerase complex"/>
    <property type="evidence" value="ECO:0007669"/>
    <property type="project" value="UniProtKB-KW"/>
</dbReference>
<dbReference type="Proteomes" id="UP000295681">
    <property type="component" value="Unassembled WGS sequence"/>
</dbReference>
<gene>
    <name evidence="12" type="primary">dnaG</name>
    <name evidence="16" type="ORF">C5L23_000554</name>
</gene>
<dbReference type="PIRSF" id="PIRSF002811">
    <property type="entry name" value="DnaG"/>
    <property type="match status" value="1"/>
</dbReference>
<dbReference type="Gene3D" id="1.10.860.10">
    <property type="entry name" value="DNAb Helicase, Chain A"/>
    <property type="match status" value="1"/>
</dbReference>
<dbReference type="PANTHER" id="PTHR30313">
    <property type="entry name" value="DNA PRIMASE"/>
    <property type="match status" value="1"/>
</dbReference>
<dbReference type="AlphaFoldDB" id="A0A4V3A2F3"/>
<comment type="cofactor">
    <cofactor evidence="12 13 14">
        <name>Zn(2+)</name>
        <dbReference type="ChEBI" id="CHEBI:29105"/>
    </cofactor>
    <text evidence="12 13 14">Binds 1 zinc ion per monomer.</text>
</comment>
<dbReference type="PROSITE" id="PS50880">
    <property type="entry name" value="TOPRIM"/>
    <property type="match status" value="1"/>
</dbReference>
<sequence length="615" mass="69726">MAGKIPQSFVDEVRQKVNIIDVIGQYTELVKRGKQYNGSCPFHDDHHPSLFVDETKQVYNCFSCGRSGSVFSFVMEKEGLSFPETVLSLAESVGMTVSQQMASNVTHQTDGTTQQIYQLYVDAQKMYQHILLNTTSGEKALAYLHNKRQLSDDIIQTFGIGFVPEDNVLLQYAQDKGISSNVLSQSELFIENNSDGKLRDRFSGRIVWPIKNDRGQVVGFSGRSLRPDDQIKYMNSPESPFFNKSKLLYNFDLAKATIRQTSTVFIFEGFMDVIAAHMADTLSGVATMGTALTKEHIQLVSRYAKQVMLVYDGDEPGQRAAKRSIHLIRQYAPKIKMGIVLLPDNLDPDEMRTQRGVDNLKRALQQSVQTPVEFLIENARFGKNLSNQSQYLSFINDALTIIAEATPVEQDIQIKRLANEFNTSQSALQAQLAQIVTQTSVTHPKRSNGTQNDVEQAKSSFETVDVNHSITRVEQAERALIMAMIKSPSVLAYVKQTEGFAFIHSDYQLLMMLVDIYHNQHPAQFDLAQFMDFIQKPELNQKLMAMERVFGDLTINDEAIHDYLHIIVEEAPLDEKINRIQEKLNIAKAQHDQTQMITLMTELIQLKRQKQQYSL</sequence>
<feature type="domain" description="Toprim" evidence="15">
    <location>
        <begin position="262"/>
        <end position="343"/>
    </location>
</feature>
<dbReference type="InterPro" id="IPR037068">
    <property type="entry name" value="DNA_primase_core_N_sf"/>
</dbReference>
<dbReference type="SMART" id="SM00493">
    <property type="entry name" value="TOPRIM"/>
    <property type="match status" value="1"/>
</dbReference>
<dbReference type="SMART" id="SM00400">
    <property type="entry name" value="ZnF_CHCC"/>
    <property type="match status" value="1"/>
</dbReference>
<proteinExistence type="inferred from homology"/>
<dbReference type="STRING" id="907931.GCA_000165675_00486"/>
<dbReference type="Pfam" id="PF01807">
    <property type="entry name" value="Zn_ribbon_DnaG"/>
    <property type="match status" value="1"/>
</dbReference>
<dbReference type="RefSeq" id="WP_133264440.1">
    <property type="nucleotide sequence ID" value="NZ_JAGYGP010000001.1"/>
</dbReference>
<dbReference type="Gene3D" id="3.90.980.10">
    <property type="entry name" value="DNA primase, catalytic core, N-terminal domain"/>
    <property type="match status" value="1"/>
</dbReference>